<dbReference type="Pfam" id="PF13873">
    <property type="entry name" value="Myb_DNA-bind_5"/>
    <property type="match status" value="1"/>
</dbReference>
<dbReference type="GO" id="GO:0003677">
    <property type="term" value="F:DNA binding"/>
    <property type="evidence" value="ECO:0007669"/>
    <property type="project" value="UniProtKB-KW"/>
</dbReference>
<comment type="function">
    <text evidence="5">Involved in transvection phenomena (= synapsis-dependent gene expression), where the synaptic pairing of chromosomes carrying genes with which zeste interacts influences the expression of these genes. Zeste binds to DNA and stimulates transcription from a nearby promoter.</text>
</comment>
<keyword evidence="4" id="KW-0804">Transcription</keyword>
<keyword evidence="3" id="KW-0805">Transcription regulation</keyword>
<feature type="domain" description="Myb/SANT-like DNA-binding" evidence="6">
    <location>
        <begin position="18"/>
        <end position="84"/>
    </location>
</feature>
<name>A0AAW1MFV9_POPJA</name>
<dbReference type="PANTHER" id="PTHR23098:SF16">
    <property type="entry name" value="REGULATORY PROTEIN ZESTE"/>
    <property type="match status" value="1"/>
</dbReference>
<accession>A0AAW1MFV9</accession>
<dbReference type="GO" id="GO:0005634">
    <property type="term" value="C:nucleus"/>
    <property type="evidence" value="ECO:0007669"/>
    <property type="project" value="TreeGrafter"/>
</dbReference>
<comment type="caution">
    <text evidence="7">The sequence shown here is derived from an EMBL/GenBank/DDBJ whole genome shotgun (WGS) entry which is preliminary data.</text>
</comment>
<organism evidence="7 8">
    <name type="scientific">Popillia japonica</name>
    <name type="common">Japanese beetle</name>
    <dbReference type="NCBI Taxonomy" id="7064"/>
    <lineage>
        <taxon>Eukaryota</taxon>
        <taxon>Metazoa</taxon>
        <taxon>Ecdysozoa</taxon>
        <taxon>Arthropoda</taxon>
        <taxon>Hexapoda</taxon>
        <taxon>Insecta</taxon>
        <taxon>Pterygota</taxon>
        <taxon>Neoptera</taxon>
        <taxon>Endopterygota</taxon>
        <taxon>Coleoptera</taxon>
        <taxon>Polyphaga</taxon>
        <taxon>Scarabaeiformia</taxon>
        <taxon>Scarabaeidae</taxon>
        <taxon>Rutelinae</taxon>
        <taxon>Popillia</taxon>
    </lineage>
</organism>
<gene>
    <name evidence="7" type="ORF">QE152_g7092</name>
</gene>
<keyword evidence="7" id="KW-0238">DNA-binding</keyword>
<evidence type="ECO:0000256" key="2">
    <source>
        <dbReference type="ARBA" id="ARBA00016807"/>
    </source>
</evidence>
<dbReference type="InterPro" id="IPR028002">
    <property type="entry name" value="Myb_DNA-bind_5"/>
</dbReference>
<protein>
    <recommendedName>
        <fullName evidence="2">Regulatory protein zeste</fullName>
    </recommendedName>
</protein>
<dbReference type="EMBL" id="JASPKY010000050">
    <property type="protein sequence ID" value="KAK9745233.1"/>
    <property type="molecule type" value="Genomic_DNA"/>
</dbReference>
<evidence type="ECO:0000259" key="6">
    <source>
        <dbReference type="Pfam" id="PF13873"/>
    </source>
</evidence>
<evidence type="ECO:0000256" key="1">
    <source>
        <dbReference type="ARBA" id="ARBA00011764"/>
    </source>
</evidence>
<reference evidence="7 8" key="1">
    <citation type="journal article" date="2024" name="BMC Genomics">
        <title>De novo assembly and annotation of Popillia japonica's genome with initial clues to its potential as an invasive pest.</title>
        <authorList>
            <person name="Cucini C."/>
            <person name="Boschi S."/>
            <person name="Funari R."/>
            <person name="Cardaioli E."/>
            <person name="Iannotti N."/>
            <person name="Marturano G."/>
            <person name="Paoli F."/>
            <person name="Bruttini M."/>
            <person name="Carapelli A."/>
            <person name="Frati F."/>
            <person name="Nardi F."/>
        </authorList>
    </citation>
    <scope>NUCLEOTIDE SEQUENCE [LARGE SCALE GENOMIC DNA]</scope>
    <source>
        <strain evidence="7">DMR45628</strain>
    </source>
</reference>
<comment type="subunit">
    <text evidence="1">Self-associates forming complexes of several hundred monomers.</text>
</comment>
<dbReference type="Proteomes" id="UP001458880">
    <property type="component" value="Unassembled WGS sequence"/>
</dbReference>
<evidence type="ECO:0000256" key="5">
    <source>
        <dbReference type="ARBA" id="ARBA00025466"/>
    </source>
</evidence>
<proteinExistence type="predicted"/>
<evidence type="ECO:0000256" key="3">
    <source>
        <dbReference type="ARBA" id="ARBA00023015"/>
    </source>
</evidence>
<dbReference type="AlphaFoldDB" id="A0AAW1MFV9"/>
<keyword evidence="8" id="KW-1185">Reference proteome</keyword>
<evidence type="ECO:0000256" key="4">
    <source>
        <dbReference type="ARBA" id="ARBA00023163"/>
    </source>
</evidence>
<sequence>MVITSVNMAFKVKDIHWEIMLNYMEKHKEFATGKFTSINGRDNYKKLWIDLVKELTATGYGERSVEKWQKCWTDFKYALKRKTAAIKFDINGTGGGPQQSKQLNDLELRFLAVLGNSFAEGVGVPERGLPADNVTRKRTIDEVTCR</sequence>
<evidence type="ECO:0000313" key="7">
    <source>
        <dbReference type="EMBL" id="KAK9745233.1"/>
    </source>
</evidence>
<evidence type="ECO:0000313" key="8">
    <source>
        <dbReference type="Proteomes" id="UP001458880"/>
    </source>
</evidence>
<dbReference type="PANTHER" id="PTHR23098">
    <property type="entry name" value="AGAP001331-PA-RELATED"/>
    <property type="match status" value="1"/>
</dbReference>